<dbReference type="PANTHER" id="PTHR32309:SF31">
    <property type="entry name" value="CAPSULAR EXOPOLYSACCHARIDE FAMILY"/>
    <property type="match status" value="1"/>
</dbReference>
<dbReference type="GO" id="GO:0016301">
    <property type="term" value="F:kinase activity"/>
    <property type="evidence" value="ECO:0007669"/>
    <property type="project" value="UniProtKB-KW"/>
</dbReference>
<dbReference type="InterPro" id="IPR027417">
    <property type="entry name" value="P-loop_NTPase"/>
</dbReference>
<dbReference type="GO" id="GO:0005886">
    <property type="term" value="C:plasma membrane"/>
    <property type="evidence" value="ECO:0007669"/>
    <property type="project" value="UniProtKB-SubCell"/>
</dbReference>
<evidence type="ECO:0000256" key="2">
    <source>
        <dbReference type="ARBA" id="ARBA00022475"/>
    </source>
</evidence>
<dbReference type="InterPro" id="IPR003856">
    <property type="entry name" value="LPS_length_determ_N"/>
</dbReference>
<evidence type="ECO:0000256" key="3">
    <source>
        <dbReference type="ARBA" id="ARBA00022692"/>
    </source>
</evidence>
<keyword evidence="4" id="KW-0547">Nucleotide-binding</keyword>
<dbReference type="Pfam" id="PF01656">
    <property type="entry name" value="CbiA"/>
    <property type="match status" value="1"/>
</dbReference>
<keyword evidence="3 8" id="KW-0812">Transmembrane</keyword>
<evidence type="ECO:0000259" key="9">
    <source>
        <dbReference type="Pfam" id="PF01656"/>
    </source>
</evidence>
<dbReference type="Proteomes" id="UP000002208">
    <property type="component" value="Chromosome"/>
</dbReference>
<evidence type="ECO:0000313" key="12">
    <source>
        <dbReference type="Proteomes" id="UP000002208"/>
    </source>
</evidence>
<evidence type="ECO:0000256" key="5">
    <source>
        <dbReference type="ARBA" id="ARBA00022840"/>
    </source>
</evidence>
<sequence>MTERAGSQEIDLSVVWQGLKRHLVWILGTGALLALAAFLWSRAQPPIYEASASLIASNSQGQESTLSTALVKAPPLPEGAVAQALQSTQVIGPLIQAISKDEKIARGERQRLSENLRKELREQRLRTVTLTSRLDLTGNGIYTVRARARTTAAAQRLANLASATLLSWDRNRALENVRRAQAGFQAQLAQVDQQLATSGLSSLERQTLITRRASVQGNLTQVQLLEDSVAGVLSSLSAAVEPLRPIAPKPMRNAVLSGLLGLLLATGVVALVTVLDRTIRSEDDLLALNVPTLAVIPRLRQRDIVFSGIVRAARQAGLYEAIGFLRVNLMAVLVSKPHPVVMVTSTAPGEGKSSLTATLADGFASSGQRVLIIDADLRRGTQAVVWKKYDEGGHWHQLTGQGGVRTTREALTDPHNVQVIRVEDNVDMLPAGPGLQDSLGVFNQADIAGALSLWRQHYDIVLIDSAPLLALADGLVVGIHADAVLMVTEYGRTNVHSVRSALRRAERAGLNILGFVINKSDAREGNSYGYSYSYAPRGGVKA</sequence>
<organism evidence="11 12">
    <name type="scientific">Deinococcus deserti (strain DSM 17065 / CIP 109153 / LMG 22923 / VCD115)</name>
    <dbReference type="NCBI Taxonomy" id="546414"/>
    <lineage>
        <taxon>Bacteria</taxon>
        <taxon>Thermotogati</taxon>
        <taxon>Deinococcota</taxon>
        <taxon>Deinococci</taxon>
        <taxon>Deinococcales</taxon>
        <taxon>Deinococcaceae</taxon>
        <taxon>Deinococcus</taxon>
    </lineage>
</organism>
<dbReference type="PANTHER" id="PTHR32309">
    <property type="entry name" value="TYROSINE-PROTEIN KINASE"/>
    <property type="match status" value="1"/>
</dbReference>
<dbReference type="KEGG" id="ddr:Deide_20321"/>
<evidence type="ECO:0000256" key="1">
    <source>
        <dbReference type="ARBA" id="ARBA00004651"/>
    </source>
</evidence>
<keyword evidence="7 8" id="KW-0472">Membrane</keyword>
<dbReference type="eggNOG" id="COG3206">
    <property type="taxonomic scope" value="Bacteria"/>
</dbReference>
<dbReference type="STRING" id="546414.Deide_20321"/>
<keyword evidence="11" id="KW-0808">Transferase</keyword>
<keyword evidence="2" id="KW-1003">Cell membrane</keyword>
<evidence type="ECO:0000256" key="4">
    <source>
        <dbReference type="ARBA" id="ARBA00022741"/>
    </source>
</evidence>
<feature type="domain" description="CobQ/CobB/MinD/ParA nucleotide binding" evidence="9">
    <location>
        <begin position="341"/>
        <end position="524"/>
    </location>
</feature>
<dbReference type="eggNOG" id="COG0489">
    <property type="taxonomic scope" value="Bacteria"/>
</dbReference>
<dbReference type="eggNOG" id="COG3944">
    <property type="taxonomic scope" value="Bacteria"/>
</dbReference>
<reference evidence="11 12" key="1">
    <citation type="journal article" date="2009" name="PLoS Genet.">
        <title>Alliance of proteomics and genomics to unravel the specificities of Sahara bacterium Deinococcus deserti.</title>
        <authorList>
            <person name="de Groot A."/>
            <person name="Dulermo R."/>
            <person name="Ortet P."/>
            <person name="Blanchard L."/>
            <person name="Guerin P."/>
            <person name="Fernandez B."/>
            <person name="Vacherie B."/>
            <person name="Dossat C."/>
            <person name="Jolivet E."/>
            <person name="Siguier P."/>
            <person name="Chandler M."/>
            <person name="Barakat M."/>
            <person name="Dedieu A."/>
            <person name="Barbe V."/>
            <person name="Heulin T."/>
            <person name="Sommer S."/>
            <person name="Achouak W."/>
            <person name="Armengaud J."/>
        </authorList>
    </citation>
    <scope>NUCLEOTIDE SEQUENCE [LARGE SCALE GENOMIC DNA]</scope>
    <source>
        <strain evidence="12">DSM 17065 / CIP 109153 / LMG 22923 / VCD115</strain>
    </source>
</reference>
<dbReference type="InterPro" id="IPR002586">
    <property type="entry name" value="CobQ/CobB/MinD/ParA_Nub-bd_dom"/>
</dbReference>
<protein>
    <submittedName>
        <fullName evidence="11">Putative tyrosine kinase</fullName>
    </submittedName>
</protein>
<feature type="transmembrane region" description="Helical" evidence="8">
    <location>
        <begin position="254"/>
        <end position="275"/>
    </location>
</feature>
<keyword evidence="12" id="KW-1185">Reference proteome</keyword>
<dbReference type="CDD" id="cd05387">
    <property type="entry name" value="BY-kinase"/>
    <property type="match status" value="1"/>
</dbReference>
<gene>
    <name evidence="11" type="ordered locus">Deide_20321</name>
</gene>
<dbReference type="AlphaFoldDB" id="C1CYL8"/>
<evidence type="ECO:0000313" key="11">
    <source>
        <dbReference type="EMBL" id="ACO47048.1"/>
    </source>
</evidence>
<keyword evidence="11" id="KW-0418">Kinase</keyword>
<name>C1CYL8_DEIDV</name>
<dbReference type="Gene3D" id="3.40.50.300">
    <property type="entry name" value="P-loop containing nucleotide triphosphate hydrolases"/>
    <property type="match status" value="1"/>
</dbReference>
<feature type="transmembrane region" description="Helical" evidence="8">
    <location>
        <begin position="22"/>
        <end position="40"/>
    </location>
</feature>
<dbReference type="InterPro" id="IPR050445">
    <property type="entry name" value="Bact_polysacc_biosynth/exp"/>
</dbReference>
<evidence type="ECO:0000259" key="10">
    <source>
        <dbReference type="Pfam" id="PF02706"/>
    </source>
</evidence>
<keyword evidence="5" id="KW-0067">ATP-binding</keyword>
<dbReference type="Pfam" id="PF02706">
    <property type="entry name" value="Wzz"/>
    <property type="match status" value="1"/>
</dbReference>
<proteinExistence type="predicted"/>
<dbReference type="RefSeq" id="WP_012694169.1">
    <property type="nucleotide sequence ID" value="NC_012526.1"/>
</dbReference>
<evidence type="ECO:0000256" key="6">
    <source>
        <dbReference type="ARBA" id="ARBA00022989"/>
    </source>
</evidence>
<dbReference type="EMBL" id="CP001114">
    <property type="protein sequence ID" value="ACO47048.1"/>
    <property type="molecule type" value="Genomic_DNA"/>
</dbReference>
<dbReference type="SUPFAM" id="SSF52540">
    <property type="entry name" value="P-loop containing nucleoside triphosphate hydrolases"/>
    <property type="match status" value="1"/>
</dbReference>
<accession>C1CYL8</accession>
<keyword evidence="6 8" id="KW-1133">Transmembrane helix</keyword>
<dbReference type="HOGENOM" id="CLU_037750_0_0_0"/>
<comment type="subcellular location">
    <subcellularLocation>
        <location evidence="1">Cell membrane</location>
        <topology evidence="1">Multi-pass membrane protein</topology>
    </subcellularLocation>
</comment>
<feature type="domain" description="Polysaccharide chain length determinant N-terminal" evidence="10">
    <location>
        <begin position="8"/>
        <end position="96"/>
    </location>
</feature>
<evidence type="ECO:0000256" key="8">
    <source>
        <dbReference type="SAM" id="Phobius"/>
    </source>
</evidence>
<dbReference type="OrthoDB" id="9794577at2"/>
<dbReference type="PaxDb" id="546414-Deide_20321"/>
<dbReference type="InterPro" id="IPR005702">
    <property type="entry name" value="Wzc-like_C"/>
</dbReference>
<evidence type="ECO:0000256" key="7">
    <source>
        <dbReference type="ARBA" id="ARBA00023136"/>
    </source>
</evidence>